<feature type="compositionally biased region" description="Polar residues" evidence="2">
    <location>
        <begin position="1"/>
        <end position="11"/>
    </location>
</feature>
<evidence type="ECO:0000256" key="1">
    <source>
        <dbReference type="SAM" id="Coils"/>
    </source>
</evidence>
<dbReference type="InterPro" id="IPR004320">
    <property type="entry name" value="BPS1_pln"/>
</dbReference>
<dbReference type="Proteomes" id="UP000298416">
    <property type="component" value="Unassembled WGS sequence"/>
</dbReference>
<organism evidence="3">
    <name type="scientific">Salvia splendens</name>
    <name type="common">Scarlet sage</name>
    <dbReference type="NCBI Taxonomy" id="180675"/>
    <lineage>
        <taxon>Eukaryota</taxon>
        <taxon>Viridiplantae</taxon>
        <taxon>Streptophyta</taxon>
        <taxon>Embryophyta</taxon>
        <taxon>Tracheophyta</taxon>
        <taxon>Spermatophyta</taxon>
        <taxon>Magnoliopsida</taxon>
        <taxon>eudicotyledons</taxon>
        <taxon>Gunneridae</taxon>
        <taxon>Pentapetalae</taxon>
        <taxon>asterids</taxon>
        <taxon>lamiids</taxon>
        <taxon>Lamiales</taxon>
        <taxon>Lamiaceae</taxon>
        <taxon>Nepetoideae</taxon>
        <taxon>Mentheae</taxon>
        <taxon>Salviinae</taxon>
        <taxon>Salvia</taxon>
        <taxon>Salvia subgen. Calosphace</taxon>
        <taxon>core Calosphace</taxon>
    </lineage>
</organism>
<dbReference type="Pfam" id="PF03087">
    <property type="entry name" value="BPS1"/>
    <property type="match status" value="1"/>
</dbReference>
<keyword evidence="1" id="KW-0175">Coiled coil</keyword>
<protein>
    <submittedName>
        <fullName evidence="3">Uncharacterized protein</fullName>
    </submittedName>
</protein>
<dbReference type="PANTHER" id="PTHR33070">
    <property type="entry name" value="OS06G0725500 PROTEIN"/>
    <property type="match status" value="1"/>
</dbReference>
<name>A0A8X9ABT9_SALSN</name>
<accession>A0A8X9ABT9</accession>
<evidence type="ECO:0000313" key="3">
    <source>
        <dbReference type="EMBL" id="KAG6435823.1"/>
    </source>
</evidence>
<feature type="region of interest" description="Disordered" evidence="2">
    <location>
        <begin position="1"/>
        <end position="22"/>
    </location>
</feature>
<reference evidence="3" key="2">
    <citation type="submission" date="2020-08" db="EMBL/GenBank/DDBJ databases">
        <title>Plant Genome Project.</title>
        <authorList>
            <person name="Zhang R.-G."/>
        </authorList>
    </citation>
    <scope>NUCLEOTIDE SEQUENCE</scope>
    <source>
        <strain evidence="3">Huo1</strain>
        <tissue evidence="3">Leaf</tissue>
    </source>
</reference>
<dbReference type="GO" id="GO:0048367">
    <property type="term" value="P:shoot system development"/>
    <property type="evidence" value="ECO:0007669"/>
    <property type="project" value="InterPro"/>
</dbReference>
<proteinExistence type="predicted"/>
<dbReference type="AlphaFoldDB" id="A0A8X9ABT9"/>
<reference evidence="3" key="1">
    <citation type="submission" date="2018-01" db="EMBL/GenBank/DDBJ databases">
        <authorList>
            <person name="Mao J.F."/>
        </authorList>
    </citation>
    <scope>NUCLEOTIDE SEQUENCE</scope>
    <source>
        <strain evidence="3">Huo1</strain>
        <tissue evidence="3">Leaf</tissue>
    </source>
</reference>
<feature type="coiled-coil region" evidence="1">
    <location>
        <begin position="241"/>
        <end position="275"/>
    </location>
</feature>
<dbReference type="EMBL" id="PNBA02000001">
    <property type="protein sequence ID" value="KAG6435823.1"/>
    <property type="molecule type" value="Genomic_DNA"/>
</dbReference>
<comment type="caution">
    <text evidence="3">The sequence shown here is derived from an EMBL/GenBank/DDBJ whole genome shotgun (WGS) entry which is preliminary data.</text>
</comment>
<dbReference type="GO" id="GO:0048364">
    <property type="term" value="P:root development"/>
    <property type="evidence" value="ECO:0007669"/>
    <property type="project" value="InterPro"/>
</dbReference>
<sequence length="296" mass="32961">MVTSFRRSLSFPNPPPAPKPRTAIHVRSASLPCRTHPIISHLRDEISELHSWSADARTSAWLCDGLRRLKSVHESLDDLLHLPQTRDSLRGADCSESNHLIEKLLEDFLRFVDVHGTFQTLLLRLKEEHSAAQIAVRRKDEAGVAARSKNLGKIAKEIGKLSSDFASVGKSADPPRKVYDEEAEILDVIDGVVEATVAVSNALFGGISSSAAFRKAPCMGLGFGRKTKSVKVEGGIREFRELDLENLRKKAEEDVKNASKKMREMEDRILEIEECGERAFRSLINTRVSLLNVLTQ</sequence>
<gene>
    <name evidence="3" type="ORF">SASPL_100701</name>
</gene>
<evidence type="ECO:0000256" key="2">
    <source>
        <dbReference type="SAM" id="MobiDB-lite"/>
    </source>
</evidence>
<keyword evidence="4" id="KW-1185">Reference proteome</keyword>
<dbReference type="PANTHER" id="PTHR33070:SF49">
    <property type="entry name" value="OS06G0725500 PROTEIN"/>
    <property type="match status" value="1"/>
</dbReference>
<evidence type="ECO:0000313" key="4">
    <source>
        <dbReference type="Proteomes" id="UP000298416"/>
    </source>
</evidence>